<reference evidence="2 3" key="1">
    <citation type="submission" date="2020-10" db="EMBL/GenBank/DDBJ databases">
        <title>Bacillus sp. HD4P25, an endophyte from a halophyte.</title>
        <authorList>
            <person name="Sun J.-Q."/>
        </authorList>
    </citation>
    <scope>NUCLEOTIDE SEQUENCE [LARGE SCALE GENOMIC DNA]</scope>
    <source>
        <strain evidence="2 3">YIM 93174</strain>
    </source>
</reference>
<sequence length="206" mass="23880">MYMSYDMNQYLQQLHTYVLKQNERINHLETVILRLENDIKEIKQKPSTNIERIEYKFDQLKVETLEGTLNIGLNPSDTGAIDDFSVSQGKMQVPPYNQFNREYVEGIRGEMVIYLEDECLDLIDTIEKKHGATLDQAYRDFIIDDISKQLDTRIEYHLNQQLSNPSLPRNEPDIIHTNVVASMKADIENAINAFIINLPDNMKGAN</sequence>
<comment type="caution">
    <text evidence="2">The sequence shown here is derived from an EMBL/GenBank/DDBJ whole genome shotgun (WGS) entry which is preliminary data.</text>
</comment>
<feature type="coiled-coil region" evidence="1">
    <location>
        <begin position="18"/>
        <end position="45"/>
    </location>
</feature>
<dbReference type="InterPro" id="IPR019673">
    <property type="entry name" value="Spore_germination_GerPC"/>
</dbReference>
<organism evidence="2 3">
    <name type="scientific">Litchfieldia luteola</name>
    <dbReference type="NCBI Taxonomy" id="682179"/>
    <lineage>
        <taxon>Bacteria</taxon>
        <taxon>Bacillati</taxon>
        <taxon>Bacillota</taxon>
        <taxon>Bacilli</taxon>
        <taxon>Bacillales</taxon>
        <taxon>Bacillaceae</taxon>
        <taxon>Litchfieldia</taxon>
    </lineage>
</organism>
<proteinExistence type="predicted"/>
<dbReference type="EMBL" id="JADCLJ010000022">
    <property type="protein sequence ID" value="MBE4909287.1"/>
    <property type="molecule type" value="Genomic_DNA"/>
</dbReference>
<dbReference type="Proteomes" id="UP001516662">
    <property type="component" value="Unassembled WGS sequence"/>
</dbReference>
<evidence type="ECO:0000256" key="1">
    <source>
        <dbReference type="SAM" id="Coils"/>
    </source>
</evidence>
<keyword evidence="3" id="KW-1185">Reference proteome</keyword>
<gene>
    <name evidence="2" type="ORF">IMZ08_14650</name>
</gene>
<accession>A0ABR9QLC9</accession>
<dbReference type="RefSeq" id="WP_193537785.1">
    <property type="nucleotide sequence ID" value="NZ_JADCLJ010000022.1"/>
</dbReference>
<name>A0ABR9QLC9_9BACI</name>
<dbReference type="Pfam" id="PF10737">
    <property type="entry name" value="GerPC"/>
    <property type="match status" value="1"/>
</dbReference>
<evidence type="ECO:0000313" key="3">
    <source>
        <dbReference type="Proteomes" id="UP001516662"/>
    </source>
</evidence>
<keyword evidence="1" id="KW-0175">Coiled coil</keyword>
<protein>
    <submittedName>
        <fullName evidence="2">Spore gernimation protein</fullName>
    </submittedName>
</protein>
<evidence type="ECO:0000313" key="2">
    <source>
        <dbReference type="EMBL" id="MBE4909287.1"/>
    </source>
</evidence>